<accession>A0A6A5DYE7</accession>
<evidence type="ECO:0000256" key="1">
    <source>
        <dbReference type="SAM" id="MobiDB-lite"/>
    </source>
</evidence>
<comment type="caution">
    <text evidence="2">The sequence shown here is derived from an EMBL/GenBank/DDBJ whole genome shotgun (WGS) entry which is preliminary data.</text>
</comment>
<feature type="region of interest" description="Disordered" evidence="1">
    <location>
        <begin position="126"/>
        <end position="250"/>
    </location>
</feature>
<dbReference type="EMBL" id="VHII01000042">
    <property type="protein sequence ID" value="KAF1371475.1"/>
    <property type="molecule type" value="Genomic_DNA"/>
</dbReference>
<feature type="compositionally biased region" description="Polar residues" evidence="1">
    <location>
        <begin position="151"/>
        <end position="160"/>
    </location>
</feature>
<feature type="compositionally biased region" description="Polar residues" evidence="1">
    <location>
        <begin position="193"/>
        <end position="203"/>
    </location>
</feature>
<feature type="compositionally biased region" description="Polar residues" evidence="1">
    <location>
        <begin position="219"/>
        <end position="233"/>
    </location>
</feature>
<feature type="compositionally biased region" description="Acidic residues" evidence="1">
    <location>
        <begin position="126"/>
        <end position="136"/>
    </location>
</feature>
<protein>
    <submittedName>
        <fullName evidence="2">Uncharacterized protein</fullName>
    </submittedName>
</protein>
<proteinExistence type="predicted"/>
<evidence type="ECO:0000313" key="2">
    <source>
        <dbReference type="EMBL" id="KAF1371475.1"/>
    </source>
</evidence>
<dbReference type="Proteomes" id="UP000465112">
    <property type="component" value="Unassembled WGS sequence"/>
</dbReference>
<keyword evidence="3" id="KW-1185">Reference proteome</keyword>
<name>A0A6A5DYE7_PERFL</name>
<feature type="non-terminal residue" evidence="2">
    <location>
        <position position="371"/>
    </location>
</feature>
<organism evidence="2 3">
    <name type="scientific">Perca fluviatilis</name>
    <name type="common">European perch</name>
    <dbReference type="NCBI Taxonomy" id="8168"/>
    <lineage>
        <taxon>Eukaryota</taxon>
        <taxon>Metazoa</taxon>
        <taxon>Chordata</taxon>
        <taxon>Craniata</taxon>
        <taxon>Vertebrata</taxon>
        <taxon>Euteleostomi</taxon>
        <taxon>Actinopterygii</taxon>
        <taxon>Neopterygii</taxon>
        <taxon>Teleostei</taxon>
        <taxon>Neoteleostei</taxon>
        <taxon>Acanthomorphata</taxon>
        <taxon>Eupercaria</taxon>
        <taxon>Perciformes</taxon>
        <taxon>Percoidei</taxon>
        <taxon>Percidae</taxon>
        <taxon>Percinae</taxon>
        <taxon>Perca</taxon>
    </lineage>
</organism>
<evidence type="ECO:0000313" key="3">
    <source>
        <dbReference type="Proteomes" id="UP000465112"/>
    </source>
</evidence>
<sequence>MSTKVCGVCHASFSNLKQHLTVSHTIPNKEEFKLLMKYGNGRTTKRLDCSLCGKKDLVRLDKHLQEAHDMFSKEDREPILKQSKRAAIIKELAELRSSEPDKPMISALDMGITQENEDEMPSFEVQMSEDEEDLDAQEPGPSSAFMGVTGGQQLSPTPNRGSDDSASSSLETSIRVTAGEELCPTPVPGPADSASSSLETGVSDTAGHLTPVPWPHDPPSTSAETSVSDTASHLTPVPGPHSSSTLRGPTAGQVLLSTPLRGSPKSVSSCQGCKDFSVRLLQLEKKVETLMGGHTPTRRPFKLTLSAQKGEHVNKVTKGDHLFDRILKDFQKFRLGSRSGKKDAENARQSASHGLRFCMYMASGLPTSAIA</sequence>
<reference evidence="2 3" key="1">
    <citation type="submission" date="2019-06" db="EMBL/GenBank/DDBJ databases">
        <title>A chromosome-scale genome assembly of the European perch, Perca fluviatilis.</title>
        <authorList>
            <person name="Roques C."/>
            <person name="Zahm M."/>
            <person name="Cabau C."/>
            <person name="Klopp C."/>
            <person name="Bouchez O."/>
            <person name="Donnadieu C."/>
            <person name="Kuhl H."/>
            <person name="Gislard M."/>
            <person name="Guendouz S."/>
            <person name="Journot L."/>
            <person name="Haffray P."/>
            <person name="Bestin A."/>
            <person name="Morvezen R."/>
            <person name="Feron R."/>
            <person name="Wen M."/>
            <person name="Jouanno E."/>
            <person name="Herpin A."/>
            <person name="Schartl M."/>
            <person name="Postlethwait J."/>
            <person name="Schaerlinger B."/>
            <person name="Chardard D."/>
            <person name="Lecocq T."/>
            <person name="Poncet C."/>
            <person name="Jaffrelo L."/>
            <person name="Lampietro C."/>
            <person name="Guiguen Y."/>
        </authorList>
    </citation>
    <scope>NUCLEOTIDE SEQUENCE [LARGE SCALE GENOMIC DNA]</scope>
    <source>
        <tissue evidence="2">Blood</tissue>
    </source>
</reference>
<dbReference type="AlphaFoldDB" id="A0A6A5DYE7"/>
<gene>
    <name evidence="2" type="ORF">PFLUV_G00277780</name>
</gene>